<comment type="caution">
    <text evidence="1">The sequence shown here is derived from an EMBL/GenBank/DDBJ whole genome shotgun (WGS) entry which is preliminary data.</text>
</comment>
<dbReference type="EMBL" id="SNWI01000006">
    <property type="protein sequence ID" value="TDN99991.1"/>
    <property type="molecule type" value="Genomic_DNA"/>
</dbReference>
<dbReference type="RefSeq" id="WP_133465531.1">
    <property type="nucleotide sequence ID" value="NZ_SNWI01000006.1"/>
</dbReference>
<reference evidence="1 2" key="1">
    <citation type="submission" date="2019-03" db="EMBL/GenBank/DDBJ databases">
        <title>Freshwater and sediment microbial communities from various areas in North America, analyzing microbe dynamics in response to fracking.</title>
        <authorList>
            <person name="Lamendella R."/>
        </authorList>
    </citation>
    <scope>NUCLEOTIDE SEQUENCE [LARGE SCALE GENOMIC DNA]</scope>
    <source>
        <strain evidence="1 2">114D</strain>
    </source>
</reference>
<organism evidence="1 2">
    <name type="scientific">Sunxiuqinia elliptica</name>
    <dbReference type="NCBI Taxonomy" id="655355"/>
    <lineage>
        <taxon>Bacteria</taxon>
        <taxon>Pseudomonadati</taxon>
        <taxon>Bacteroidota</taxon>
        <taxon>Bacteroidia</taxon>
        <taxon>Marinilabiliales</taxon>
        <taxon>Prolixibacteraceae</taxon>
        <taxon>Sunxiuqinia</taxon>
    </lineage>
</organism>
<evidence type="ECO:0000313" key="2">
    <source>
        <dbReference type="Proteomes" id="UP000294848"/>
    </source>
</evidence>
<evidence type="ECO:0000313" key="1">
    <source>
        <dbReference type="EMBL" id="TDN99991.1"/>
    </source>
</evidence>
<dbReference type="OrthoDB" id="1077445at2"/>
<sequence>MKREKTGGRKAGTPNKATAEIKSRISDILAEHFTPEKVAKNLEAMEPKERLLFLTKLLDYSVPKLKQTDLKADLKSDVITVLPPNFDRAARIAELKQKLNETDE</sequence>
<proteinExistence type="predicted"/>
<name>A0A4R6GWS8_9BACT</name>
<dbReference type="Proteomes" id="UP000294848">
    <property type="component" value="Unassembled WGS sequence"/>
</dbReference>
<dbReference type="AlphaFoldDB" id="A0A4R6GWS8"/>
<protein>
    <submittedName>
        <fullName evidence="1">Uncharacterized protein</fullName>
    </submittedName>
</protein>
<accession>A0A4R6GWS8</accession>
<gene>
    <name evidence="1" type="ORF">DET52_106204</name>
</gene>